<accession>A0AAD1WKR8</accession>
<evidence type="ECO:0000313" key="3">
    <source>
        <dbReference type="Proteomes" id="UP001295444"/>
    </source>
</evidence>
<keyword evidence="3" id="KW-1185">Reference proteome</keyword>
<evidence type="ECO:0000256" key="1">
    <source>
        <dbReference type="SAM" id="MobiDB-lite"/>
    </source>
</evidence>
<feature type="region of interest" description="Disordered" evidence="1">
    <location>
        <begin position="73"/>
        <end position="100"/>
    </location>
</feature>
<dbReference type="EMBL" id="OW240920">
    <property type="protein sequence ID" value="CAH2315451.1"/>
    <property type="molecule type" value="Genomic_DNA"/>
</dbReference>
<dbReference type="AlphaFoldDB" id="A0AAD1WKR8"/>
<gene>
    <name evidence="2" type="ORF">PECUL_23A051049</name>
</gene>
<dbReference type="Proteomes" id="UP001295444">
    <property type="component" value="Chromosome 09"/>
</dbReference>
<proteinExistence type="predicted"/>
<protein>
    <submittedName>
        <fullName evidence="2">Uncharacterized protein</fullName>
    </submittedName>
</protein>
<organism evidence="2 3">
    <name type="scientific">Pelobates cultripes</name>
    <name type="common">Western spadefoot toad</name>
    <dbReference type="NCBI Taxonomy" id="61616"/>
    <lineage>
        <taxon>Eukaryota</taxon>
        <taxon>Metazoa</taxon>
        <taxon>Chordata</taxon>
        <taxon>Craniata</taxon>
        <taxon>Vertebrata</taxon>
        <taxon>Euteleostomi</taxon>
        <taxon>Amphibia</taxon>
        <taxon>Batrachia</taxon>
        <taxon>Anura</taxon>
        <taxon>Pelobatoidea</taxon>
        <taxon>Pelobatidae</taxon>
        <taxon>Pelobates</taxon>
    </lineage>
</organism>
<name>A0AAD1WKR8_PELCU</name>
<sequence length="100" mass="10991">MALLTAGGSTKAYLTMTLSKLDCIFTAFWQKIEARQQRVLLTHSDTLNAPTPATHMHQPILFSKLQWHDDARRLGEIPGGMSGSRTSSASLRGQTPARLP</sequence>
<feature type="compositionally biased region" description="Polar residues" evidence="1">
    <location>
        <begin position="83"/>
        <end position="93"/>
    </location>
</feature>
<reference evidence="2" key="1">
    <citation type="submission" date="2022-03" db="EMBL/GenBank/DDBJ databases">
        <authorList>
            <person name="Alioto T."/>
            <person name="Alioto T."/>
            <person name="Gomez Garrido J."/>
        </authorList>
    </citation>
    <scope>NUCLEOTIDE SEQUENCE</scope>
</reference>
<evidence type="ECO:0000313" key="2">
    <source>
        <dbReference type="EMBL" id="CAH2315451.1"/>
    </source>
</evidence>